<organism evidence="3 4">
    <name type="scientific">Clostridium sardiniense</name>
    <name type="common">Clostridium absonum</name>
    <dbReference type="NCBI Taxonomy" id="29369"/>
    <lineage>
        <taxon>Bacteria</taxon>
        <taxon>Bacillati</taxon>
        <taxon>Bacillota</taxon>
        <taxon>Clostridia</taxon>
        <taxon>Eubacteriales</taxon>
        <taxon>Clostridiaceae</taxon>
        <taxon>Clostridium</taxon>
    </lineage>
</organism>
<dbReference type="Proteomes" id="UP001299068">
    <property type="component" value="Unassembled WGS sequence"/>
</dbReference>
<accession>A0ABS7KYH4</accession>
<proteinExistence type="predicted"/>
<dbReference type="InterPro" id="IPR011704">
    <property type="entry name" value="ATPase_dyneun-rel_AAA"/>
</dbReference>
<dbReference type="Gene3D" id="3.40.50.300">
    <property type="entry name" value="P-loop containing nucleotide triphosphate hydrolases"/>
    <property type="match status" value="1"/>
</dbReference>
<evidence type="ECO:0000313" key="3">
    <source>
        <dbReference type="EMBL" id="MBY0755863.1"/>
    </source>
</evidence>
<dbReference type="InterPro" id="IPR052934">
    <property type="entry name" value="Methyl-DNA_Rec/Restrict_Enz"/>
</dbReference>
<dbReference type="PANTHER" id="PTHR37291:SF1">
    <property type="entry name" value="TYPE IV METHYL-DIRECTED RESTRICTION ENZYME ECOKMCRB SUBUNIT"/>
    <property type="match status" value="1"/>
</dbReference>
<comment type="caution">
    <text evidence="3">The sequence shown here is derived from an EMBL/GenBank/DDBJ whole genome shotgun (WGS) entry which is preliminary data.</text>
</comment>
<sequence length="586" mass="68820">MRIENCKKIYENFDKFINEFIIKKNSILTSHKDILSEENINECIRLFIDNSMLDKRNFDEKIKEQFENANDSEKLVLSHAIWLWAMAVSDISKYGKEKATKICLNEATILNQEYFDNGFGSGGTYHKQNKYNEIVFNIKLFQFLEKYKPKDIEECKLIIERTCIYKQYTDMYCDDVEYEEIRKFWNDDTEKSCAMYNILLHLCNSDKYEPIIAQNHKAQLISTFESLLDENDLEENIDEKITVIRSAIENNNKGEKNFNFYDPKILELWNPVMSDKTYSEYQALKYKKSIILYGPPGTSKTYSAKKIAKSFILQQYILQDKDNIKKYIEEDIKVENYVHHLQLHNNYSYEDFIAGMQLKNGQTESVKGYFLNLCESIKDDTIPHILILDEINRVDVARLFGELFSGIENREQVIDLAIGGFNIKVPKNLYIIGTMNEIDFSLEQIDFALRRRFIWFFYGFNEDVLNNIIKSKREKIDRLKIVELDLERFKENAKLINEQIRKMDELGKEYEIGHAFFGEIIDIANGFNGKTGYSRNIPLFKKNGPAEVLWNISIRPIIEAFLGSLEKDTLENVLVSFKEIFLNGGK</sequence>
<protein>
    <submittedName>
        <fullName evidence="3">AAA family ATPase</fullName>
    </submittedName>
</protein>
<dbReference type="RefSeq" id="WP_221861192.1">
    <property type="nucleotide sequence ID" value="NZ_JAIKTU010000007.1"/>
</dbReference>
<gene>
    <name evidence="3" type="ORF">K5V21_10395</name>
</gene>
<keyword evidence="1" id="KW-0175">Coiled coil</keyword>
<dbReference type="Pfam" id="PF07728">
    <property type="entry name" value="AAA_5"/>
    <property type="match status" value="1"/>
</dbReference>
<dbReference type="InterPro" id="IPR027417">
    <property type="entry name" value="P-loop_NTPase"/>
</dbReference>
<feature type="domain" description="AAA+ ATPase" evidence="2">
    <location>
        <begin position="286"/>
        <end position="461"/>
    </location>
</feature>
<feature type="coiled-coil region" evidence="1">
    <location>
        <begin position="472"/>
        <end position="506"/>
    </location>
</feature>
<dbReference type="SUPFAM" id="SSF52540">
    <property type="entry name" value="P-loop containing nucleoside triphosphate hydrolases"/>
    <property type="match status" value="1"/>
</dbReference>
<dbReference type="EMBL" id="JAIKTU010000007">
    <property type="protein sequence ID" value="MBY0755863.1"/>
    <property type="molecule type" value="Genomic_DNA"/>
</dbReference>
<evidence type="ECO:0000259" key="2">
    <source>
        <dbReference type="SMART" id="SM00382"/>
    </source>
</evidence>
<keyword evidence="4" id="KW-1185">Reference proteome</keyword>
<reference evidence="3 4" key="1">
    <citation type="journal article" date="2021" name="Cell Host Microbe">
        <title>in vivo commensal control of Clostridioides difficile virulence.</title>
        <authorList>
            <person name="Girinathan B.P."/>
            <person name="Dibenedetto N."/>
            <person name="Worley J.N."/>
            <person name="Peltier J."/>
            <person name="Arrieta-Ortiz M.L."/>
            <person name="Rupa Christinal Immanuel S."/>
            <person name="Lavin R."/>
            <person name="Delaney M.L."/>
            <person name="Cummins C."/>
            <person name="Hoffmann M."/>
            <person name="Luo Y."/>
            <person name="Gonzalez-Escalona N."/>
            <person name="Allard M."/>
            <person name="Onderdonk A.B."/>
            <person name="Gerber G.K."/>
            <person name="Sonenshein A.L."/>
            <person name="Baliga N."/>
            <person name="Dupuy B."/>
            <person name="Bry L."/>
        </authorList>
    </citation>
    <scope>NUCLEOTIDE SEQUENCE [LARGE SCALE GENOMIC DNA]</scope>
    <source>
        <strain evidence="3 4">DSM 599</strain>
    </source>
</reference>
<dbReference type="SMART" id="SM00382">
    <property type="entry name" value="AAA"/>
    <property type="match status" value="1"/>
</dbReference>
<evidence type="ECO:0000313" key="4">
    <source>
        <dbReference type="Proteomes" id="UP001299068"/>
    </source>
</evidence>
<dbReference type="PANTHER" id="PTHR37291">
    <property type="entry name" value="5-METHYLCYTOSINE-SPECIFIC RESTRICTION ENZYME B"/>
    <property type="match status" value="1"/>
</dbReference>
<name>A0ABS7KYH4_CLOSR</name>
<dbReference type="InterPro" id="IPR003593">
    <property type="entry name" value="AAA+_ATPase"/>
</dbReference>
<evidence type="ECO:0000256" key="1">
    <source>
        <dbReference type="SAM" id="Coils"/>
    </source>
</evidence>